<evidence type="ECO:0000256" key="1">
    <source>
        <dbReference type="SAM" id="Coils"/>
    </source>
</evidence>
<feature type="coiled-coil region" evidence="1">
    <location>
        <begin position="211"/>
        <end position="252"/>
    </location>
</feature>
<protein>
    <submittedName>
        <fullName evidence="3">ENHANCER OF POLYCOMB</fullName>
    </submittedName>
</protein>
<name>A0A9Q0Z5L3_9ROSI</name>
<dbReference type="GO" id="GO:0006357">
    <property type="term" value="P:regulation of transcription by RNA polymerase II"/>
    <property type="evidence" value="ECO:0007669"/>
    <property type="project" value="InterPro"/>
</dbReference>
<keyword evidence="4" id="KW-1185">Reference proteome</keyword>
<evidence type="ECO:0000313" key="3">
    <source>
        <dbReference type="EMBL" id="KAJ6722202.1"/>
    </source>
</evidence>
<reference evidence="3" key="1">
    <citation type="submission" date="2022-11" db="EMBL/GenBank/DDBJ databases">
        <authorList>
            <person name="Hyden B.L."/>
            <person name="Feng K."/>
            <person name="Yates T."/>
            <person name="Jawdy S."/>
            <person name="Smart L.B."/>
            <person name="Muchero W."/>
        </authorList>
    </citation>
    <scope>NUCLEOTIDE SEQUENCE</scope>
    <source>
        <tissue evidence="3">Shoot tip</tissue>
    </source>
</reference>
<dbReference type="PANTHER" id="PTHR14898">
    <property type="entry name" value="ENHANCER OF POLYCOMB"/>
    <property type="match status" value="1"/>
</dbReference>
<dbReference type="GO" id="GO:0035267">
    <property type="term" value="C:NuA4 histone acetyltransferase complex"/>
    <property type="evidence" value="ECO:0007669"/>
    <property type="project" value="InterPro"/>
</dbReference>
<keyword evidence="1" id="KW-0175">Coiled coil</keyword>
<evidence type="ECO:0000313" key="4">
    <source>
        <dbReference type="Proteomes" id="UP001151752"/>
    </source>
</evidence>
<proteinExistence type="predicted"/>
<dbReference type="AlphaFoldDB" id="A0A9Q0Z5L3"/>
<evidence type="ECO:0000256" key="2">
    <source>
        <dbReference type="SAM" id="MobiDB-lite"/>
    </source>
</evidence>
<comment type="caution">
    <text evidence="3">The sequence shown here is derived from an EMBL/GenBank/DDBJ whole genome shotgun (WGS) entry which is preliminary data.</text>
</comment>
<gene>
    <name evidence="3" type="ORF">OIU74_006908</name>
</gene>
<organism evidence="3 4">
    <name type="scientific">Salix koriyanagi</name>
    <dbReference type="NCBI Taxonomy" id="2511006"/>
    <lineage>
        <taxon>Eukaryota</taxon>
        <taxon>Viridiplantae</taxon>
        <taxon>Streptophyta</taxon>
        <taxon>Embryophyta</taxon>
        <taxon>Tracheophyta</taxon>
        <taxon>Spermatophyta</taxon>
        <taxon>Magnoliopsida</taxon>
        <taxon>eudicotyledons</taxon>
        <taxon>Gunneridae</taxon>
        <taxon>Pentapetalae</taxon>
        <taxon>rosids</taxon>
        <taxon>fabids</taxon>
        <taxon>Malpighiales</taxon>
        <taxon>Salicaceae</taxon>
        <taxon>Saliceae</taxon>
        <taxon>Salix</taxon>
    </lineage>
</organism>
<sequence length="419" mass="48301">MSRLSFRPRPLDIHKKLPIVKSVKEFEEDDTNTPNSTRNSLQQQQLLLRISSSLAPAPTPDIDQNDVNHHHIIPSKKVAAEIPTPQKNLSPEKFELLLFKLEVLDHKARERAGVITPTLASPIPVLLQFDAALEALQAQPQTQSTRYAVFQSVYNYWKDKRERWKKPILRRLQPPPPVNDTNPYNVFRPREKAHRLHTRRMQRRENNVQSFDKLRQVRRNLEQAKTILEALIKREEKKREAMESEVSLQRIQMKYKHETELLEDSLAVPGFPLSSKLASSEDEFVDSDDHANSRPRSRPAFQNPPVTDSNPLTVPAVTVKQEFRRRHTPLGWLNKMDPLEPVLLFTKPLVPEKLAAAGIVPPADSSLKNDTSMPPYRFHGRIGRGGRIVFDRWNPFLQTPIDLGNSFYIPPRPRPSTYN</sequence>
<accession>A0A9Q0Z5L3</accession>
<dbReference type="Proteomes" id="UP001151752">
    <property type="component" value="Chromosome 14"/>
</dbReference>
<reference evidence="3" key="2">
    <citation type="journal article" date="2023" name="Int. J. Mol. Sci.">
        <title>De Novo Assembly and Annotation of 11 Diverse Shrub Willow (Salix) Genomes Reveals Novel Gene Organization in Sex-Linked Regions.</title>
        <authorList>
            <person name="Hyden B."/>
            <person name="Feng K."/>
            <person name="Yates T.B."/>
            <person name="Jawdy S."/>
            <person name="Cereghino C."/>
            <person name="Smart L.B."/>
            <person name="Muchero W."/>
        </authorList>
    </citation>
    <scope>NUCLEOTIDE SEQUENCE</scope>
    <source>
        <tissue evidence="3">Shoot tip</tissue>
    </source>
</reference>
<dbReference type="InterPro" id="IPR024943">
    <property type="entry name" value="Enhancer_polycomb"/>
</dbReference>
<dbReference type="EMBL" id="JAPFFM010000013">
    <property type="protein sequence ID" value="KAJ6722202.1"/>
    <property type="molecule type" value="Genomic_DNA"/>
</dbReference>
<feature type="region of interest" description="Disordered" evidence="2">
    <location>
        <begin position="279"/>
        <end position="315"/>
    </location>
</feature>